<dbReference type="InterPro" id="IPR029051">
    <property type="entry name" value="DUF4352"/>
</dbReference>
<evidence type="ECO:0000313" key="5">
    <source>
        <dbReference type="Proteomes" id="UP001549037"/>
    </source>
</evidence>
<keyword evidence="5" id="KW-1185">Reference proteome</keyword>
<dbReference type="RefSeq" id="WP_354367782.1">
    <property type="nucleotide sequence ID" value="NZ_JBEPLN010000005.1"/>
</dbReference>
<reference evidence="4 5" key="1">
    <citation type="submission" date="2024-06" db="EMBL/GenBank/DDBJ databases">
        <title>Genomic Encyclopedia of Type Strains, Phase IV (KMG-IV): sequencing the most valuable type-strain genomes for metagenomic binning, comparative biology and taxonomic classification.</title>
        <authorList>
            <person name="Goeker M."/>
        </authorList>
    </citation>
    <scope>NUCLEOTIDE SEQUENCE [LARGE SCALE GENOMIC DNA]</scope>
    <source>
        <strain evidence="4 5">DSM 28302</strain>
    </source>
</reference>
<feature type="domain" description="DUF4352" evidence="3">
    <location>
        <begin position="48"/>
        <end position="174"/>
    </location>
</feature>
<accession>A0ABV2JE99</accession>
<evidence type="ECO:0000256" key="1">
    <source>
        <dbReference type="ARBA" id="ARBA00022729"/>
    </source>
</evidence>
<dbReference type="Gene3D" id="2.60.40.1240">
    <property type="match status" value="1"/>
</dbReference>
<dbReference type="EMBL" id="JBEPLN010000005">
    <property type="protein sequence ID" value="MET3633865.1"/>
    <property type="molecule type" value="Genomic_DNA"/>
</dbReference>
<gene>
    <name evidence="4" type="ORF">ABID28_000499</name>
</gene>
<keyword evidence="1 2" id="KW-0732">Signal</keyword>
<sequence>MKSKGLGLLVLSSFVLSTLTLSTTTEVKAESQKVIQLAKKNKKKEKTYKVGEVVTVKSVEYTVNGKELTTNVGGEFGATANDIFLVVDVTVKNNGKKALTISDDFFKLYKGETEYESDSAAGVYANQDSSANFFYSELNPGSTVTGKVVFDLTEAAANDPELVLQVQTGFWGTQTAKIALNQ</sequence>
<dbReference type="Proteomes" id="UP001549037">
    <property type="component" value="Unassembled WGS sequence"/>
</dbReference>
<evidence type="ECO:0000259" key="3">
    <source>
        <dbReference type="Pfam" id="PF11611"/>
    </source>
</evidence>
<feature type="chain" id="PRO_5047261796" description="DUF4352 domain-containing protein" evidence="2">
    <location>
        <begin position="18"/>
        <end position="182"/>
    </location>
</feature>
<evidence type="ECO:0000256" key="2">
    <source>
        <dbReference type="SAM" id="SignalP"/>
    </source>
</evidence>
<protein>
    <recommendedName>
        <fullName evidence="3">DUF4352 domain-containing protein</fullName>
    </recommendedName>
</protein>
<name>A0ABV2JE99_9STRE</name>
<dbReference type="Pfam" id="PF11611">
    <property type="entry name" value="DUF4352"/>
    <property type="match status" value="1"/>
</dbReference>
<dbReference type="InterPro" id="IPR029050">
    <property type="entry name" value="Immunoprotect_excell_Ig-like"/>
</dbReference>
<organism evidence="4 5">
    <name type="scientific">Streptococcus porcorum</name>
    <dbReference type="NCBI Taxonomy" id="701526"/>
    <lineage>
        <taxon>Bacteria</taxon>
        <taxon>Bacillati</taxon>
        <taxon>Bacillota</taxon>
        <taxon>Bacilli</taxon>
        <taxon>Lactobacillales</taxon>
        <taxon>Streptococcaceae</taxon>
        <taxon>Streptococcus</taxon>
    </lineage>
</organism>
<comment type="caution">
    <text evidence="4">The sequence shown here is derived from an EMBL/GenBank/DDBJ whole genome shotgun (WGS) entry which is preliminary data.</text>
</comment>
<evidence type="ECO:0000313" key="4">
    <source>
        <dbReference type="EMBL" id="MET3633865.1"/>
    </source>
</evidence>
<proteinExistence type="predicted"/>
<feature type="signal peptide" evidence="2">
    <location>
        <begin position="1"/>
        <end position="17"/>
    </location>
</feature>